<protein>
    <submittedName>
        <fullName evidence="1">Uncharacterized protein</fullName>
    </submittedName>
</protein>
<proteinExistence type="predicted"/>
<evidence type="ECO:0000313" key="2">
    <source>
        <dbReference type="Proteomes" id="UP000198785"/>
    </source>
</evidence>
<accession>A0A1I6VFW0</accession>
<gene>
    <name evidence="1" type="ORF">SAMN05660206_11379</name>
</gene>
<organism evidence="1 2">
    <name type="scientific">Sphingobacterium wenxiniae</name>
    <dbReference type="NCBI Taxonomy" id="683125"/>
    <lineage>
        <taxon>Bacteria</taxon>
        <taxon>Pseudomonadati</taxon>
        <taxon>Bacteroidota</taxon>
        <taxon>Sphingobacteriia</taxon>
        <taxon>Sphingobacteriales</taxon>
        <taxon>Sphingobacteriaceae</taxon>
        <taxon>Sphingobacterium</taxon>
    </lineage>
</organism>
<dbReference type="EMBL" id="FOZZ01000013">
    <property type="protein sequence ID" value="SFT12618.1"/>
    <property type="molecule type" value="Genomic_DNA"/>
</dbReference>
<evidence type="ECO:0000313" key="1">
    <source>
        <dbReference type="EMBL" id="SFT12618.1"/>
    </source>
</evidence>
<keyword evidence="2" id="KW-1185">Reference proteome</keyword>
<dbReference type="STRING" id="683125.SAMN05660206_11379"/>
<dbReference type="Proteomes" id="UP000198785">
    <property type="component" value="Unassembled WGS sequence"/>
</dbReference>
<sequence>MTDKRHFYYGLSFNESVGERKDTYEKIRNRIKIADGRFNDFSNEYWLYWRDSEDFLNWKDNSELLNMKNGVGLREICDKVEFMLDLIED</sequence>
<reference evidence="1 2" key="1">
    <citation type="submission" date="2016-10" db="EMBL/GenBank/DDBJ databases">
        <authorList>
            <person name="de Groot N.N."/>
        </authorList>
    </citation>
    <scope>NUCLEOTIDE SEQUENCE [LARGE SCALE GENOMIC DNA]</scope>
    <source>
        <strain evidence="1 2">DSM 22789</strain>
    </source>
</reference>
<name>A0A1I6VFW0_9SPHI</name>
<dbReference type="AlphaFoldDB" id="A0A1I6VFW0"/>
<dbReference type="RefSeq" id="WP_093367245.1">
    <property type="nucleotide sequence ID" value="NZ_FOZZ01000013.1"/>
</dbReference>